<evidence type="ECO:0000256" key="1">
    <source>
        <dbReference type="ARBA" id="ARBA00004496"/>
    </source>
</evidence>
<keyword evidence="5" id="KW-0862">Zinc</keyword>
<evidence type="ECO:0000256" key="2">
    <source>
        <dbReference type="ARBA" id="ARBA00022490"/>
    </source>
</evidence>
<evidence type="ECO:0000256" key="3">
    <source>
        <dbReference type="ARBA" id="ARBA00022723"/>
    </source>
</evidence>
<dbReference type="EMBL" id="OR750679">
    <property type="protein sequence ID" value="XBW67474.1"/>
    <property type="molecule type" value="mRNA"/>
</dbReference>
<sequence length="351" mass="37147">MRVKHLISAFYVPRYEEELKRLFRGSQSGHSTPDSGGTRSVWSRESPVAVASLEELEQILQDIRTSRHSLVAQDESASFVRPSYGSVVKSNSSIQLSNGTVLTSSGSVLPSNDSVQMSNSSVLSSNGSVQMSNGAVQMSNGSVQMSNGSFLMSNGSVPIRNGSLLMSNCSIPMSNCSLLMSNCSTHSSRSQSPALGSTETTRNFSGYAHVLASTVAKELINKAKLIDILRDREHLQRASGSAKRDALECLGAIGARNKSGGASSSGGSGKKLGKIVSANVCVFCRNNQEQEEVYASHSLKDSEGNVTCPVLYIYTCPTCGASGKRAHTIKYCPYGAGPVARALVKSTGAKL</sequence>
<evidence type="ECO:0000259" key="9">
    <source>
        <dbReference type="PROSITE" id="PS51522"/>
    </source>
</evidence>
<keyword evidence="4 8" id="KW-0863">Zinc-finger</keyword>
<keyword evidence="3" id="KW-0479">Metal-binding</keyword>
<dbReference type="GO" id="GO:0005737">
    <property type="term" value="C:cytoplasm"/>
    <property type="evidence" value="ECO:0007669"/>
    <property type="project" value="UniProtKB-SubCell"/>
</dbReference>
<name>A0AAU7VFF6_9ANNE</name>
<evidence type="ECO:0000256" key="4">
    <source>
        <dbReference type="ARBA" id="ARBA00022771"/>
    </source>
</evidence>
<keyword evidence="6 8" id="KW-0810">Translation regulation</keyword>
<evidence type="ECO:0000313" key="10">
    <source>
        <dbReference type="EMBL" id="XBW67474.1"/>
    </source>
</evidence>
<evidence type="ECO:0000256" key="8">
    <source>
        <dbReference type="PROSITE-ProRule" id="PRU00855"/>
    </source>
</evidence>
<proteinExistence type="evidence at transcript level"/>
<dbReference type="InterPro" id="IPR038129">
    <property type="entry name" value="Nanos_sf"/>
</dbReference>
<dbReference type="Gene3D" id="2.160.20.20">
    <property type="match status" value="1"/>
</dbReference>
<dbReference type="PROSITE" id="PS51522">
    <property type="entry name" value="ZF_NANOS"/>
    <property type="match status" value="1"/>
</dbReference>
<comment type="subcellular location">
    <subcellularLocation>
        <location evidence="1">Cytoplasm</location>
    </subcellularLocation>
</comment>
<reference evidence="10" key="1">
    <citation type="journal article" date="2023" name="Biology">
        <title>Germ Line/Multipotency Genes Show Differential Expression during Embryonic Development of the Annelid Enchytraeus coronatus.</title>
        <authorList>
            <person name="Kostyuchenko R.P."/>
            <person name="Nikanorova D.D."/>
            <person name="Amosov A.V."/>
        </authorList>
    </citation>
    <scope>NUCLEOTIDE SEQUENCE</scope>
</reference>
<evidence type="ECO:0000256" key="5">
    <source>
        <dbReference type="ARBA" id="ARBA00022833"/>
    </source>
</evidence>
<dbReference type="Pfam" id="PF05741">
    <property type="entry name" value="zf-nanos"/>
    <property type="match status" value="1"/>
</dbReference>
<feature type="domain" description="Nanos-type" evidence="9">
    <location>
        <begin position="280"/>
        <end position="334"/>
    </location>
</feature>
<dbReference type="Gene3D" id="4.10.60.30">
    <property type="entry name" value="Nanos, RNA-binding domain"/>
    <property type="match status" value="1"/>
</dbReference>
<keyword evidence="7 8" id="KW-0694">RNA-binding</keyword>
<dbReference type="GO" id="GO:0006417">
    <property type="term" value="P:regulation of translation"/>
    <property type="evidence" value="ECO:0007669"/>
    <property type="project" value="UniProtKB-UniRule"/>
</dbReference>
<comment type="similarity">
    <text evidence="8">Belongs to the nanos family.</text>
</comment>
<dbReference type="InterPro" id="IPR024161">
    <property type="entry name" value="Znf_nanos-typ"/>
</dbReference>
<evidence type="ECO:0000256" key="6">
    <source>
        <dbReference type="ARBA" id="ARBA00022845"/>
    </source>
</evidence>
<dbReference type="PANTHER" id="PTHR12887">
    <property type="entry name" value="NANOS PROTEIN"/>
    <property type="match status" value="1"/>
</dbReference>
<dbReference type="GO" id="GO:0008270">
    <property type="term" value="F:zinc ion binding"/>
    <property type="evidence" value="ECO:0007669"/>
    <property type="project" value="UniProtKB-KW"/>
</dbReference>
<organism evidence="10">
    <name type="scientific">Enchytraeus coronatus</name>
    <dbReference type="NCBI Taxonomy" id="208440"/>
    <lineage>
        <taxon>Eukaryota</taxon>
        <taxon>Metazoa</taxon>
        <taxon>Spiralia</taxon>
        <taxon>Lophotrochozoa</taxon>
        <taxon>Annelida</taxon>
        <taxon>Clitellata</taxon>
        <taxon>Oligochaeta</taxon>
        <taxon>Enchytraeida</taxon>
        <taxon>Enchytraeidae</taxon>
        <taxon>Enchytraeus</taxon>
    </lineage>
</organism>
<keyword evidence="2" id="KW-0963">Cytoplasm</keyword>
<dbReference type="InterPro" id="IPR012332">
    <property type="entry name" value="Autotransporter_pectin_lyase_C"/>
</dbReference>
<evidence type="ECO:0000256" key="7">
    <source>
        <dbReference type="ARBA" id="ARBA00022884"/>
    </source>
</evidence>
<gene>
    <name evidence="10" type="primary">nanos2</name>
</gene>
<reference evidence="10" key="2">
    <citation type="submission" date="2023-10" db="EMBL/GenBank/DDBJ databases">
        <authorList>
            <person name="Kostyuchenko R.P."/>
        </authorList>
    </citation>
    <scope>NUCLEOTIDE SEQUENCE</scope>
</reference>
<dbReference type="AlphaFoldDB" id="A0AAU7VFF6"/>
<dbReference type="InterPro" id="IPR008705">
    <property type="entry name" value="Nanos/Xcar2"/>
</dbReference>
<accession>A0AAU7VFF6</accession>
<dbReference type="GO" id="GO:0003723">
    <property type="term" value="F:RNA binding"/>
    <property type="evidence" value="ECO:0007669"/>
    <property type="project" value="UniProtKB-UniRule"/>
</dbReference>
<protein>
    <submittedName>
        <fullName evidence="10">Nanos-like protein 2</fullName>
    </submittedName>
</protein>